<dbReference type="InterPro" id="IPR046271">
    <property type="entry name" value="DUF6304"/>
</dbReference>
<dbReference type="Proteomes" id="UP000595426">
    <property type="component" value="Chromosome"/>
</dbReference>
<sequence>MTERKKYNGTYTDHSGTTSVIVENDFKNLYTEIDGVKFSGSEFSDLSVDDKTKYTKQQLERFTWSKTPVYNSEIVREELCNCTFKILVPQLIIDKTTDSEFYSDLKIEYTLGNAEPNGGIEDERIAVSLTIEGKLYTGIGDLMETALDEIHSQFGESYHFKNCYGCLYGDYSVYGQSSFGTMLCFAAQKEKYKKVTNKQEYMDLPTDEATTVQEIYYCDQYEVRKSGAGYRG</sequence>
<dbReference type="AlphaFoldDB" id="A0A7T7V1N8"/>
<proteinExistence type="predicted"/>
<protein>
    <submittedName>
        <fullName evidence="1">Uncharacterized protein</fullName>
    </submittedName>
</protein>
<dbReference type="Pfam" id="PF19822">
    <property type="entry name" value="DUF6304"/>
    <property type="match status" value="1"/>
</dbReference>
<name>A0A7T7V1N8_9FLAO</name>
<dbReference type="EMBL" id="CP067018">
    <property type="protein sequence ID" value="QQN60183.1"/>
    <property type="molecule type" value="Genomic_DNA"/>
</dbReference>
<dbReference type="OrthoDB" id="653307at2"/>
<dbReference type="RefSeq" id="WP_034869414.1">
    <property type="nucleotide sequence ID" value="NZ_CBCSDR010000004.1"/>
</dbReference>
<keyword evidence="2" id="KW-1185">Reference proteome</keyword>
<organism evidence="1 2">
    <name type="scientific">Elizabethkingia bruuniana</name>
    <dbReference type="NCBI Taxonomy" id="1756149"/>
    <lineage>
        <taxon>Bacteria</taxon>
        <taxon>Pseudomonadati</taxon>
        <taxon>Bacteroidota</taxon>
        <taxon>Flavobacteriia</taxon>
        <taxon>Flavobacteriales</taxon>
        <taxon>Weeksellaceae</taxon>
        <taxon>Elizabethkingia</taxon>
    </lineage>
</organism>
<gene>
    <name evidence="1" type="ORF">I6H88_06275</name>
</gene>
<dbReference type="KEGG" id="egm:AYC65_14720"/>
<dbReference type="GeneID" id="93134166"/>
<accession>A0A7T7V1N8</accession>
<reference evidence="1 2" key="1">
    <citation type="submission" date="2020-12" db="EMBL/GenBank/DDBJ databases">
        <title>FDA dAtabase for Regulatory Grade micrObial Sequences (FDA-ARGOS): Supporting development and validation of Infectious Disease Dx tests.</title>
        <authorList>
            <person name="Kerrigan L."/>
            <person name="Long C."/>
            <person name="Tallon L."/>
            <person name="Sadzewicz L."/>
            <person name="Zhao X."/>
            <person name="Boylan J."/>
            <person name="Ott S."/>
            <person name="Bowen H."/>
            <person name="Vavikolanu K."/>
            <person name="Mehta A."/>
            <person name="Aluvathingal J."/>
            <person name="Nadendla S."/>
            <person name="Yan Y."/>
            <person name="Sichtig H."/>
        </authorList>
    </citation>
    <scope>NUCLEOTIDE SEQUENCE [LARGE SCALE GENOMIC DNA]</scope>
    <source>
        <strain evidence="1 2">FDAARGOS_1031</strain>
    </source>
</reference>
<evidence type="ECO:0000313" key="1">
    <source>
        <dbReference type="EMBL" id="QQN60183.1"/>
    </source>
</evidence>
<evidence type="ECO:0000313" key="2">
    <source>
        <dbReference type="Proteomes" id="UP000595426"/>
    </source>
</evidence>